<proteinExistence type="predicted"/>
<reference evidence="2 3" key="1">
    <citation type="submission" date="2024-06" db="EMBL/GenBank/DDBJ databases">
        <title>A chromosome level genome sequence of Diviner's sage (Salvia divinorum).</title>
        <authorList>
            <person name="Ford S.A."/>
            <person name="Ro D.-K."/>
            <person name="Ness R.W."/>
            <person name="Phillips M.A."/>
        </authorList>
    </citation>
    <scope>NUCLEOTIDE SEQUENCE [LARGE SCALE GENOMIC DNA]</scope>
    <source>
        <strain evidence="2">SAF-2024a</strain>
        <tissue evidence="2">Leaf</tissue>
    </source>
</reference>
<sequence>MVDSSGQGGDHVVELAGKVMVVESFSSSSLQSFSSASTSISDGSISTVSKPQPASGGGGGGSISPVATKTSVSNDSEPTLHDEAPNLPTNVLFSGPCAEEDQPSTSATASGGMVVIDVPPLH</sequence>
<dbReference type="AlphaFoldDB" id="A0ABD1HVX0"/>
<organism evidence="2 3">
    <name type="scientific">Salvia divinorum</name>
    <name type="common">Maria pastora</name>
    <name type="synonym">Diviner's sage</name>
    <dbReference type="NCBI Taxonomy" id="28513"/>
    <lineage>
        <taxon>Eukaryota</taxon>
        <taxon>Viridiplantae</taxon>
        <taxon>Streptophyta</taxon>
        <taxon>Embryophyta</taxon>
        <taxon>Tracheophyta</taxon>
        <taxon>Spermatophyta</taxon>
        <taxon>Magnoliopsida</taxon>
        <taxon>eudicotyledons</taxon>
        <taxon>Gunneridae</taxon>
        <taxon>Pentapetalae</taxon>
        <taxon>asterids</taxon>
        <taxon>lamiids</taxon>
        <taxon>Lamiales</taxon>
        <taxon>Lamiaceae</taxon>
        <taxon>Nepetoideae</taxon>
        <taxon>Mentheae</taxon>
        <taxon>Salviinae</taxon>
        <taxon>Salvia</taxon>
        <taxon>Salvia subgen. Calosphace</taxon>
    </lineage>
</organism>
<gene>
    <name evidence="2" type="ORF">AAHA92_09565</name>
</gene>
<dbReference type="Proteomes" id="UP001567538">
    <property type="component" value="Unassembled WGS sequence"/>
</dbReference>
<accession>A0ABD1HVX0</accession>
<protein>
    <submittedName>
        <fullName evidence="2">RING-H2 finger protein ATL60-like</fullName>
    </submittedName>
</protein>
<name>A0ABD1HVX0_SALDI</name>
<dbReference type="EMBL" id="JBEAFC010000004">
    <property type="protein sequence ID" value="KAL1559196.1"/>
    <property type="molecule type" value="Genomic_DNA"/>
</dbReference>
<feature type="compositionally biased region" description="Polar residues" evidence="1">
    <location>
        <begin position="65"/>
        <end position="77"/>
    </location>
</feature>
<feature type="region of interest" description="Disordered" evidence="1">
    <location>
        <begin position="29"/>
        <end position="122"/>
    </location>
</feature>
<evidence type="ECO:0000313" key="2">
    <source>
        <dbReference type="EMBL" id="KAL1559196.1"/>
    </source>
</evidence>
<keyword evidence="3" id="KW-1185">Reference proteome</keyword>
<comment type="caution">
    <text evidence="2">The sequence shown here is derived from an EMBL/GenBank/DDBJ whole genome shotgun (WGS) entry which is preliminary data.</text>
</comment>
<feature type="compositionally biased region" description="Low complexity" evidence="1">
    <location>
        <begin position="29"/>
        <end position="49"/>
    </location>
</feature>
<evidence type="ECO:0000313" key="3">
    <source>
        <dbReference type="Proteomes" id="UP001567538"/>
    </source>
</evidence>
<evidence type="ECO:0000256" key="1">
    <source>
        <dbReference type="SAM" id="MobiDB-lite"/>
    </source>
</evidence>